<accession>A0A498BQU0</accession>
<dbReference type="EMBL" id="RCDA01000006">
    <property type="protein sequence ID" value="RLK46493.1"/>
    <property type="molecule type" value="Genomic_DNA"/>
</dbReference>
<dbReference type="Proteomes" id="UP000275461">
    <property type="component" value="Unassembled WGS sequence"/>
</dbReference>
<dbReference type="InterPro" id="IPR035490">
    <property type="entry name" value="GlmS/FrlB_SIS"/>
</dbReference>
<dbReference type="NCBIfam" id="NF001484">
    <property type="entry name" value="PRK00331.1"/>
    <property type="match status" value="1"/>
</dbReference>
<organism evidence="13 14">
    <name type="scientific">Alkalispirillum mobile</name>
    <dbReference type="NCBI Taxonomy" id="85925"/>
    <lineage>
        <taxon>Bacteria</taxon>
        <taxon>Pseudomonadati</taxon>
        <taxon>Pseudomonadota</taxon>
        <taxon>Gammaproteobacteria</taxon>
        <taxon>Chromatiales</taxon>
        <taxon>Ectothiorhodospiraceae</taxon>
        <taxon>Alkalispirillum</taxon>
    </lineage>
</organism>
<comment type="function">
    <text evidence="10">Catalyzes the first step in hexosamine metabolism, converting fructose-6P into glucosamine-6P using glutamine as a nitrogen source.</text>
</comment>
<dbReference type="EC" id="2.6.1.16" evidence="3 10"/>
<dbReference type="CDD" id="cd00714">
    <property type="entry name" value="GFAT"/>
    <property type="match status" value="1"/>
</dbReference>
<evidence type="ECO:0000256" key="5">
    <source>
        <dbReference type="ARBA" id="ARBA00022490"/>
    </source>
</evidence>
<evidence type="ECO:0000313" key="13">
    <source>
        <dbReference type="EMBL" id="RLK46493.1"/>
    </source>
</evidence>
<dbReference type="CDD" id="cd05008">
    <property type="entry name" value="SIS_GlmS_GlmD_1"/>
    <property type="match status" value="1"/>
</dbReference>
<dbReference type="GO" id="GO:0006002">
    <property type="term" value="P:fructose 6-phosphate metabolic process"/>
    <property type="evidence" value="ECO:0007669"/>
    <property type="project" value="TreeGrafter"/>
</dbReference>
<name>A0A498BQU0_9GAMM</name>
<dbReference type="InterPro" id="IPR017932">
    <property type="entry name" value="GATase_2_dom"/>
</dbReference>
<evidence type="ECO:0000256" key="10">
    <source>
        <dbReference type="HAMAP-Rule" id="MF_00164"/>
    </source>
</evidence>
<dbReference type="OrthoDB" id="9761808at2"/>
<dbReference type="GO" id="GO:0006047">
    <property type="term" value="P:UDP-N-acetylglucosamine metabolic process"/>
    <property type="evidence" value="ECO:0007669"/>
    <property type="project" value="TreeGrafter"/>
</dbReference>
<dbReference type="PANTHER" id="PTHR10937:SF0">
    <property type="entry name" value="GLUTAMINE--FRUCTOSE-6-PHOSPHATE TRANSAMINASE (ISOMERIZING)"/>
    <property type="match status" value="1"/>
</dbReference>
<feature type="domain" description="Glutamine amidotransferase type-2" evidence="11">
    <location>
        <begin position="2"/>
        <end position="219"/>
    </location>
</feature>
<keyword evidence="14" id="KW-1185">Reference proteome</keyword>
<keyword evidence="7 10" id="KW-0808">Transferase</keyword>
<dbReference type="Pfam" id="PF13522">
    <property type="entry name" value="GATase_6"/>
    <property type="match status" value="1"/>
</dbReference>
<dbReference type="InterPro" id="IPR001347">
    <property type="entry name" value="SIS_dom"/>
</dbReference>
<evidence type="ECO:0000259" key="12">
    <source>
        <dbReference type="PROSITE" id="PS51464"/>
    </source>
</evidence>
<feature type="active site" description="For Fru-6P isomerization activity" evidence="10">
    <location>
        <position position="605"/>
    </location>
</feature>
<dbReference type="CDD" id="cd05009">
    <property type="entry name" value="SIS_GlmS_GlmD_2"/>
    <property type="match status" value="1"/>
</dbReference>
<dbReference type="PROSITE" id="PS51464">
    <property type="entry name" value="SIS"/>
    <property type="match status" value="2"/>
</dbReference>
<dbReference type="PROSITE" id="PS51278">
    <property type="entry name" value="GATASE_TYPE_2"/>
    <property type="match status" value="1"/>
</dbReference>
<dbReference type="PANTHER" id="PTHR10937">
    <property type="entry name" value="GLUCOSAMINE--FRUCTOSE-6-PHOSPHATE AMINOTRANSFERASE, ISOMERIZING"/>
    <property type="match status" value="1"/>
</dbReference>
<dbReference type="Gene3D" id="3.60.20.10">
    <property type="entry name" value="Glutamine Phosphoribosylpyrophosphate, subunit 1, domain 1"/>
    <property type="match status" value="1"/>
</dbReference>
<feature type="initiator methionine" description="Removed" evidence="10">
    <location>
        <position position="1"/>
    </location>
</feature>
<dbReference type="InterPro" id="IPR005855">
    <property type="entry name" value="GFAT"/>
</dbReference>
<dbReference type="Gene3D" id="3.40.50.10490">
    <property type="entry name" value="Glucose-6-phosphate isomerase like protein, domain 1"/>
    <property type="match status" value="2"/>
</dbReference>
<dbReference type="Pfam" id="PF01380">
    <property type="entry name" value="SIS"/>
    <property type="match status" value="2"/>
</dbReference>
<dbReference type="GO" id="GO:0046349">
    <property type="term" value="P:amino sugar biosynthetic process"/>
    <property type="evidence" value="ECO:0007669"/>
    <property type="project" value="UniProtKB-ARBA"/>
</dbReference>
<feature type="domain" description="SIS" evidence="12">
    <location>
        <begin position="459"/>
        <end position="600"/>
    </location>
</feature>
<evidence type="ECO:0000313" key="14">
    <source>
        <dbReference type="Proteomes" id="UP000275461"/>
    </source>
</evidence>
<dbReference type="AlphaFoldDB" id="A0A498BQU0"/>
<dbReference type="NCBIfam" id="TIGR01135">
    <property type="entry name" value="glmS"/>
    <property type="match status" value="1"/>
</dbReference>
<keyword evidence="8" id="KW-0677">Repeat</keyword>
<evidence type="ECO:0000256" key="8">
    <source>
        <dbReference type="ARBA" id="ARBA00022737"/>
    </source>
</evidence>
<dbReference type="SUPFAM" id="SSF53697">
    <property type="entry name" value="SIS domain"/>
    <property type="match status" value="1"/>
</dbReference>
<comment type="subcellular location">
    <subcellularLocation>
        <location evidence="2 10">Cytoplasm</location>
    </subcellularLocation>
</comment>
<evidence type="ECO:0000259" key="11">
    <source>
        <dbReference type="PROSITE" id="PS51278"/>
    </source>
</evidence>
<dbReference type="RefSeq" id="WP_121443130.1">
    <property type="nucleotide sequence ID" value="NZ_RCDA01000006.1"/>
</dbReference>
<evidence type="ECO:0000256" key="2">
    <source>
        <dbReference type="ARBA" id="ARBA00004496"/>
    </source>
</evidence>
<feature type="active site" description="Nucleophile; for GATase activity" evidence="10">
    <location>
        <position position="2"/>
    </location>
</feature>
<dbReference type="GO" id="GO:0005829">
    <property type="term" value="C:cytosol"/>
    <property type="evidence" value="ECO:0007669"/>
    <property type="project" value="TreeGrafter"/>
</dbReference>
<comment type="catalytic activity">
    <reaction evidence="1 10">
        <text>D-fructose 6-phosphate + L-glutamine = D-glucosamine 6-phosphate + L-glutamate</text>
        <dbReference type="Rhea" id="RHEA:13237"/>
        <dbReference type="ChEBI" id="CHEBI:29985"/>
        <dbReference type="ChEBI" id="CHEBI:58359"/>
        <dbReference type="ChEBI" id="CHEBI:58725"/>
        <dbReference type="ChEBI" id="CHEBI:61527"/>
        <dbReference type="EC" id="2.6.1.16"/>
    </reaction>
</comment>
<evidence type="ECO:0000256" key="9">
    <source>
        <dbReference type="ARBA" id="ARBA00022962"/>
    </source>
</evidence>
<keyword evidence="6 10" id="KW-0032">Aminotransferase</keyword>
<evidence type="ECO:0000256" key="3">
    <source>
        <dbReference type="ARBA" id="ARBA00012916"/>
    </source>
</evidence>
<keyword evidence="5 10" id="KW-0963">Cytoplasm</keyword>
<dbReference type="HAMAP" id="MF_00164">
    <property type="entry name" value="GlmS"/>
    <property type="match status" value="1"/>
</dbReference>
<dbReference type="GO" id="GO:0097367">
    <property type="term" value="F:carbohydrate derivative binding"/>
    <property type="evidence" value="ECO:0007669"/>
    <property type="project" value="InterPro"/>
</dbReference>
<dbReference type="InterPro" id="IPR029055">
    <property type="entry name" value="Ntn_hydrolases_N"/>
</dbReference>
<comment type="subunit">
    <text evidence="10">Homodimer.</text>
</comment>
<dbReference type="GO" id="GO:0006487">
    <property type="term" value="P:protein N-linked glycosylation"/>
    <property type="evidence" value="ECO:0007669"/>
    <property type="project" value="TreeGrafter"/>
</dbReference>
<evidence type="ECO:0000256" key="4">
    <source>
        <dbReference type="ARBA" id="ARBA00016090"/>
    </source>
</evidence>
<keyword evidence="9" id="KW-0315">Glutamine amidotransferase</keyword>
<sequence length="610" mass="65981">MCGIVGAVAQRDVAPILLEGLRRLEYRGYDSAGLAVQDAAGHISRERALGKVASLAERLVAHPLAGPTGLAHTRWATHGAPSDRNAHPHMAGERVALVHNGIIENHETLHRSLEADGYRFESETDTEVVVKQIDRELESAEDLLGAVFATLTQIEGAYALGVICRDEPGRLVAARRGSPLVIGVGIGEYFIASDVQALLPVTRAFIFLEEGDVADLRRDSLVIYDENQRVVERPVRQSELSADAAERGGYRHFMLKEIHQQPAVVAETLEGRLADTEVLEQGFGPAAAGLFSQVQRVQIVACGTSYHAGLVARYWFEEHAGLPCDVEVASEYRYRKHVVAPGTLFVTISQSGETADTLAALREGRKLGYLATMAICNVPESSLVRESDLVLMTRAGPEIGVASTKAFTTQLVALLLLVVALGRHHALEAGPAAEMVAALRGLPRALEQALELDGEIARLAELLVERQHALFLGRGLHYPVALEGALKLKEISYIHAEAYPAGELKHGPLALVDAEMPVVAIAPRDDLVEKLKSNLQEVRARGGTLLVFADADARYAEDSATRVLTIPHCHPLIAPVVYTVPLQLLAYHVAVLRGTDVDQPRNLAKSVTVE</sequence>
<evidence type="ECO:0000256" key="1">
    <source>
        <dbReference type="ARBA" id="ARBA00001031"/>
    </source>
</evidence>
<dbReference type="GO" id="GO:0005975">
    <property type="term" value="P:carbohydrate metabolic process"/>
    <property type="evidence" value="ECO:0007669"/>
    <property type="project" value="UniProtKB-UniRule"/>
</dbReference>
<dbReference type="FunFam" id="3.40.50.10490:FF:000002">
    <property type="entry name" value="Glutamine--fructose-6-phosphate aminotransferase [isomerizing]"/>
    <property type="match status" value="1"/>
</dbReference>
<evidence type="ECO:0000256" key="6">
    <source>
        <dbReference type="ARBA" id="ARBA00022576"/>
    </source>
</evidence>
<dbReference type="InterPro" id="IPR035466">
    <property type="entry name" value="GlmS/AgaS_SIS"/>
</dbReference>
<comment type="caution">
    <text evidence="13">The sequence shown here is derived from an EMBL/GenBank/DDBJ whole genome shotgun (WGS) entry which is preliminary data.</text>
</comment>
<feature type="domain" description="SIS" evidence="12">
    <location>
        <begin position="287"/>
        <end position="427"/>
    </location>
</feature>
<dbReference type="SUPFAM" id="SSF56235">
    <property type="entry name" value="N-terminal nucleophile aminohydrolases (Ntn hydrolases)"/>
    <property type="match status" value="1"/>
</dbReference>
<dbReference type="InterPro" id="IPR047084">
    <property type="entry name" value="GFAT_N"/>
</dbReference>
<protein>
    <recommendedName>
        <fullName evidence="4 10">Glutamine--fructose-6-phosphate aminotransferase [isomerizing]</fullName>
        <ecNumber evidence="3 10">2.6.1.16</ecNumber>
    </recommendedName>
    <alternativeName>
        <fullName evidence="10">D-fructose-6-phosphate amidotransferase</fullName>
    </alternativeName>
    <alternativeName>
        <fullName evidence="10">GFAT</fullName>
    </alternativeName>
    <alternativeName>
        <fullName evidence="10">Glucosamine-6-phosphate synthase</fullName>
    </alternativeName>
    <alternativeName>
        <fullName evidence="10">Hexosephosphate aminotransferase</fullName>
    </alternativeName>
    <alternativeName>
        <fullName evidence="10">L-glutamine--D-fructose-6-phosphate amidotransferase</fullName>
    </alternativeName>
</protein>
<dbReference type="FunFam" id="3.40.50.10490:FF:000001">
    <property type="entry name" value="Glutamine--fructose-6-phosphate aminotransferase [isomerizing]"/>
    <property type="match status" value="1"/>
</dbReference>
<reference evidence="13 14" key="1">
    <citation type="submission" date="2018-10" db="EMBL/GenBank/DDBJ databases">
        <title>Genomic Encyclopedia of Type Strains, Phase IV (KMG-IV): sequencing the most valuable type-strain genomes for metagenomic binning, comparative biology and taxonomic classification.</title>
        <authorList>
            <person name="Goeker M."/>
        </authorList>
    </citation>
    <scope>NUCLEOTIDE SEQUENCE [LARGE SCALE GENOMIC DNA]</scope>
    <source>
        <strain evidence="13 14">DSM 12769</strain>
    </source>
</reference>
<dbReference type="GO" id="GO:0004360">
    <property type="term" value="F:glutamine-fructose-6-phosphate transaminase (isomerizing) activity"/>
    <property type="evidence" value="ECO:0007669"/>
    <property type="project" value="UniProtKB-UniRule"/>
</dbReference>
<proteinExistence type="inferred from homology"/>
<evidence type="ECO:0000256" key="7">
    <source>
        <dbReference type="ARBA" id="ARBA00022679"/>
    </source>
</evidence>
<dbReference type="InterPro" id="IPR046348">
    <property type="entry name" value="SIS_dom_sf"/>
</dbReference>
<dbReference type="FunFam" id="3.60.20.10:FF:000006">
    <property type="entry name" value="Glutamine--fructose-6-phosphate aminotransferase [isomerizing]"/>
    <property type="match status" value="1"/>
</dbReference>
<gene>
    <name evidence="10" type="primary">glmS</name>
    <name evidence="13" type="ORF">DFR31_2623</name>
</gene>